<dbReference type="InterPro" id="IPR044861">
    <property type="entry name" value="IPNS-like_FE2OG_OXY"/>
</dbReference>
<protein>
    <recommendedName>
        <fullName evidence="9">Non-haem dioxygenase N-terminal domain-containing protein</fullName>
    </recommendedName>
</protein>
<reference evidence="7" key="1">
    <citation type="submission" date="2022-02" db="EMBL/GenBank/DDBJ databases">
        <authorList>
            <person name="Henning P.M."/>
            <person name="McCubbin A.G."/>
            <person name="Shore J.S."/>
        </authorList>
    </citation>
    <scope>NUCLEOTIDE SEQUENCE</scope>
    <source>
        <strain evidence="7">F60SS</strain>
        <tissue evidence="7">Leaves</tissue>
    </source>
</reference>
<evidence type="ECO:0008006" key="9">
    <source>
        <dbReference type="Google" id="ProtNLM"/>
    </source>
</evidence>
<gene>
    <name evidence="7" type="ORF">Tsubulata_008965</name>
</gene>
<dbReference type="Proteomes" id="UP001141552">
    <property type="component" value="Unassembled WGS sequence"/>
</dbReference>
<evidence type="ECO:0000256" key="1">
    <source>
        <dbReference type="ARBA" id="ARBA00008056"/>
    </source>
</evidence>
<keyword evidence="3" id="KW-0560">Oxidoreductase</keyword>
<keyword evidence="4" id="KW-0408">Iron</keyword>
<keyword evidence="8" id="KW-1185">Reference proteome</keyword>
<dbReference type="OrthoDB" id="288590at2759"/>
<dbReference type="Pfam" id="PF14226">
    <property type="entry name" value="DIOX_N"/>
    <property type="match status" value="1"/>
</dbReference>
<dbReference type="GO" id="GO:0016491">
    <property type="term" value="F:oxidoreductase activity"/>
    <property type="evidence" value="ECO:0007669"/>
    <property type="project" value="UniProtKB-KW"/>
</dbReference>
<name>A0A9Q0FR72_9ROSI</name>
<feature type="domain" description="Isopenicillin N synthase-like Fe(2+) 2OG dioxygenase" evidence="5">
    <location>
        <begin position="150"/>
        <end position="195"/>
    </location>
</feature>
<evidence type="ECO:0000256" key="2">
    <source>
        <dbReference type="ARBA" id="ARBA00022723"/>
    </source>
</evidence>
<evidence type="ECO:0000259" key="6">
    <source>
        <dbReference type="Pfam" id="PF14226"/>
    </source>
</evidence>
<feature type="domain" description="Non-haem dioxygenase N-terminal" evidence="6">
    <location>
        <begin position="13"/>
        <end position="112"/>
    </location>
</feature>
<reference evidence="7" key="2">
    <citation type="journal article" date="2023" name="Plants (Basel)">
        <title>Annotation of the Turnera subulata (Passifloraceae) Draft Genome Reveals the S-Locus Evolved after the Divergence of Turneroideae from Passifloroideae in a Stepwise Manner.</title>
        <authorList>
            <person name="Henning P.M."/>
            <person name="Roalson E.H."/>
            <person name="Mir W."/>
            <person name="McCubbin A.G."/>
            <person name="Shore J.S."/>
        </authorList>
    </citation>
    <scope>NUCLEOTIDE SEQUENCE</scope>
    <source>
        <strain evidence="7">F60SS</strain>
    </source>
</reference>
<dbReference type="SUPFAM" id="SSF51197">
    <property type="entry name" value="Clavaminate synthase-like"/>
    <property type="match status" value="1"/>
</dbReference>
<dbReference type="PANTHER" id="PTHR10209">
    <property type="entry name" value="OXIDOREDUCTASE, 2OG-FE II OXYGENASE FAMILY PROTEIN"/>
    <property type="match status" value="1"/>
</dbReference>
<dbReference type="PANTHER" id="PTHR10209:SF859">
    <property type="entry name" value="OS03G0690500 PROTEIN"/>
    <property type="match status" value="1"/>
</dbReference>
<keyword evidence="2" id="KW-0479">Metal-binding</keyword>
<dbReference type="Gene3D" id="2.60.120.330">
    <property type="entry name" value="B-lactam Antibiotic, Isopenicillin N Synthase, Chain"/>
    <property type="match status" value="2"/>
</dbReference>
<dbReference type="AlphaFoldDB" id="A0A9Q0FR72"/>
<evidence type="ECO:0000313" key="7">
    <source>
        <dbReference type="EMBL" id="KAJ4836063.1"/>
    </source>
</evidence>
<comment type="similarity">
    <text evidence="1">Belongs to the iron/ascorbate-dependent oxidoreductase family.</text>
</comment>
<evidence type="ECO:0000313" key="8">
    <source>
        <dbReference type="Proteomes" id="UP001141552"/>
    </source>
</evidence>
<proteinExistence type="inferred from homology"/>
<comment type="caution">
    <text evidence="7">The sequence shown here is derived from an EMBL/GenBank/DDBJ whole genome shotgun (WGS) entry which is preliminary data.</text>
</comment>
<evidence type="ECO:0000259" key="5">
    <source>
        <dbReference type="Pfam" id="PF03171"/>
    </source>
</evidence>
<feature type="non-terminal residue" evidence="7">
    <location>
        <position position="1"/>
    </location>
</feature>
<organism evidence="7 8">
    <name type="scientific">Turnera subulata</name>
    <dbReference type="NCBI Taxonomy" id="218843"/>
    <lineage>
        <taxon>Eukaryota</taxon>
        <taxon>Viridiplantae</taxon>
        <taxon>Streptophyta</taxon>
        <taxon>Embryophyta</taxon>
        <taxon>Tracheophyta</taxon>
        <taxon>Spermatophyta</taxon>
        <taxon>Magnoliopsida</taxon>
        <taxon>eudicotyledons</taxon>
        <taxon>Gunneridae</taxon>
        <taxon>Pentapetalae</taxon>
        <taxon>rosids</taxon>
        <taxon>fabids</taxon>
        <taxon>Malpighiales</taxon>
        <taxon>Passifloraceae</taxon>
        <taxon>Turnera</taxon>
    </lineage>
</organism>
<sequence>MFTISNPKTQVGIPVIDLEGIHNDPKTRKEIVDGVRNAADTWGFFQVINHGISTSVMEDMKEGARRFFEQDTEIKKTFYIRGVSRKFIYNSNFNLYKSRVANWRDTLVSSMAPHPPKPEELPEACRLLSEALGLKTKHLEEMGCGEGLSFISQYYPPSPEPELTLGTRNHSDNDFITVLLQGQIGGLQILHQNQW</sequence>
<dbReference type="GO" id="GO:0046872">
    <property type="term" value="F:metal ion binding"/>
    <property type="evidence" value="ECO:0007669"/>
    <property type="project" value="UniProtKB-KW"/>
</dbReference>
<dbReference type="EMBL" id="JAKUCV010004237">
    <property type="protein sequence ID" value="KAJ4836063.1"/>
    <property type="molecule type" value="Genomic_DNA"/>
</dbReference>
<dbReference type="InterPro" id="IPR027443">
    <property type="entry name" value="IPNS-like_sf"/>
</dbReference>
<dbReference type="InterPro" id="IPR026992">
    <property type="entry name" value="DIOX_N"/>
</dbReference>
<accession>A0A9Q0FR72</accession>
<evidence type="ECO:0000256" key="3">
    <source>
        <dbReference type="ARBA" id="ARBA00023002"/>
    </source>
</evidence>
<dbReference type="Pfam" id="PF03171">
    <property type="entry name" value="2OG-FeII_Oxy"/>
    <property type="match status" value="1"/>
</dbReference>
<evidence type="ECO:0000256" key="4">
    <source>
        <dbReference type="ARBA" id="ARBA00023004"/>
    </source>
</evidence>